<proteinExistence type="predicted"/>
<protein>
    <submittedName>
        <fullName evidence="2">Hypothetical_protein</fullName>
    </submittedName>
</protein>
<dbReference type="EMBL" id="CAXDID020000073">
    <property type="protein sequence ID" value="CAL6015434.1"/>
    <property type="molecule type" value="Genomic_DNA"/>
</dbReference>
<reference evidence="2 3" key="2">
    <citation type="submission" date="2024-07" db="EMBL/GenBank/DDBJ databases">
        <authorList>
            <person name="Akdeniz Z."/>
        </authorList>
    </citation>
    <scope>NUCLEOTIDE SEQUENCE [LARGE SCALE GENOMIC DNA]</scope>
</reference>
<dbReference type="Proteomes" id="UP001642409">
    <property type="component" value="Unassembled WGS sequence"/>
</dbReference>
<accession>A0AA86U7S8</accession>
<evidence type="ECO:0000313" key="1">
    <source>
        <dbReference type="EMBL" id="CAI9942326.1"/>
    </source>
</evidence>
<reference evidence="1" key="1">
    <citation type="submission" date="2023-06" db="EMBL/GenBank/DDBJ databases">
        <authorList>
            <person name="Kurt Z."/>
        </authorList>
    </citation>
    <scope>NUCLEOTIDE SEQUENCE</scope>
</reference>
<organism evidence="1">
    <name type="scientific">Hexamita inflata</name>
    <dbReference type="NCBI Taxonomy" id="28002"/>
    <lineage>
        <taxon>Eukaryota</taxon>
        <taxon>Metamonada</taxon>
        <taxon>Diplomonadida</taxon>
        <taxon>Hexamitidae</taxon>
        <taxon>Hexamitinae</taxon>
        <taxon>Hexamita</taxon>
    </lineage>
</organism>
<evidence type="ECO:0000313" key="3">
    <source>
        <dbReference type="Proteomes" id="UP001642409"/>
    </source>
</evidence>
<sequence>MILIFLKNVNLLLSNIIFIPIWRFTLQIKFIETPIFSRRLFCTTIPIKKRNQPFKNDSTTQHQSCNQLGRVLRESWNAFMHKTTTNSWSKQPHSTRAKEFKILKTFYSQPTLELVVDINERFKKVQARPDQTQPKSLNKQKLSQQQARKTISEFATYSSRNCNLINYYILYLVQTQFTV</sequence>
<name>A0AA86U7S8_9EUKA</name>
<evidence type="ECO:0000313" key="2">
    <source>
        <dbReference type="EMBL" id="CAL6015434.1"/>
    </source>
</evidence>
<comment type="caution">
    <text evidence="1">The sequence shown here is derived from an EMBL/GenBank/DDBJ whole genome shotgun (WGS) entry which is preliminary data.</text>
</comment>
<dbReference type="EMBL" id="CATOUU010000699">
    <property type="protein sequence ID" value="CAI9942326.1"/>
    <property type="molecule type" value="Genomic_DNA"/>
</dbReference>
<gene>
    <name evidence="2" type="ORF">HINF_LOCUS24822</name>
    <name evidence="1" type="ORF">HINF_LOCUS29971</name>
</gene>
<keyword evidence="3" id="KW-1185">Reference proteome</keyword>
<dbReference type="AlphaFoldDB" id="A0AA86U7S8"/>